<gene>
    <name evidence="17" type="ORF">D6851_06955</name>
</gene>
<proteinExistence type="inferred from homology"/>
<keyword evidence="14" id="KW-0732">Signal</keyword>
<feature type="signal peptide" evidence="14">
    <location>
        <begin position="1"/>
        <end position="27"/>
    </location>
</feature>
<comment type="subcellular location">
    <subcellularLocation>
        <location evidence="1 11">Cell outer membrane</location>
        <topology evidence="1 11">Multi-pass membrane protein</topology>
    </subcellularLocation>
</comment>
<feature type="domain" description="TonB-dependent receptor plug" evidence="16">
    <location>
        <begin position="73"/>
        <end position="179"/>
    </location>
</feature>
<dbReference type="RefSeq" id="WP_120324167.1">
    <property type="nucleotide sequence ID" value="NZ_RAPF01000003.1"/>
</dbReference>
<evidence type="ECO:0000256" key="8">
    <source>
        <dbReference type="ARBA" id="ARBA00023077"/>
    </source>
</evidence>
<dbReference type="InterPro" id="IPR036942">
    <property type="entry name" value="Beta-barrel_TonB_sf"/>
</dbReference>
<evidence type="ECO:0000256" key="9">
    <source>
        <dbReference type="ARBA" id="ARBA00023136"/>
    </source>
</evidence>
<keyword evidence="8 12" id="KW-0798">TonB box</keyword>
<evidence type="ECO:0000256" key="5">
    <source>
        <dbReference type="ARBA" id="ARBA00022692"/>
    </source>
</evidence>
<keyword evidence="2 11" id="KW-0813">Transport</keyword>
<protein>
    <submittedName>
        <fullName evidence="17">TonB-dependent receptor</fullName>
    </submittedName>
</protein>
<reference evidence="17 18" key="1">
    <citation type="submission" date="2018-09" db="EMBL/GenBank/DDBJ databases">
        <title>Altererythrobacter spongiae sp. nov., isolated from a marine sponge.</title>
        <authorList>
            <person name="Zhuang L."/>
            <person name="Luo L."/>
        </authorList>
    </citation>
    <scope>NUCLEOTIDE SEQUENCE [LARGE SCALE GENOMIC DNA]</scope>
    <source>
        <strain evidence="17 18">HN-Y73</strain>
    </source>
</reference>
<feature type="region of interest" description="Disordered" evidence="13">
    <location>
        <begin position="29"/>
        <end position="56"/>
    </location>
</feature>
<dbReference type="InterPro" id="IPR012910">
    <property type="entry name" value="Plug_dom"/>
</dbReference>
<evidence type="ECO:0000313" key="17">
    <source>
        <dbReference type="EMBL" id="RKF21758.1"/>
    </source>
</evidence>
<evidence type="ECO:0000256" key="3">
    <source>
        <dbReference type="ARBA" id="ARBA00022452"/>
    </source>
</evidence>
<keyword evidence="3 11" id="KW-1134">Transmembrane beta strand</keyword>
<dbReference type="PANTHER" id="PTHR32552:SF81">
    <property type="entry name" value="TONB-DEPENDENT OUTER MEMBRANE RECEPTOR"/>
    <property type="match status" value="1"/>
</dbReference>
<keyword evidence="10 11" id="KW-0998">Cell outer membrane</keyword>
<evidence type="ECO:0000259" key="15">
    <source>
        <dbReference type="Pfam" id="PF00593"/>
    </source>
</evidence>
<comment type="caution">
    <text evidence="17">The sequence shown here is derived from an EMBL/GenBank/DDBJ whole genome shotgun (WGS) entry which is preliminary data.</text>
</comment>
<evidence type="ECO:0000256" key="10">
    <source>
        <dbReference type="ARBA" id="ARBA00023237"/>
    </source>
</evidence>
<dbReference type="Gene3D" id="2.40.170.20">
    <property type="entry name" value="TonB-dependent receptor, beta-barrel domain"/>
    <property type="match status" value="1"/>
</dbReference>
<dbReference type="Pfam" id="PF07715">
    <property type="entry name" value="Plug"/>
    <property type="match status" value="1"/>
</dbReference>
<evidence type="ECO:0000259" key="16">
    <source>
        <dbReference type="Pfam" id="PF07715"/>
    </source>
</evidence>
<evidence type="ECO:0000256" key="2">
    <source>
        <dbReference type="ARBA" id="ARBA00022448"/>
    </source>
</evidence>
<evidence type="ECO:0000313" key="18">
    <source>
        <dbReference type="Proteomes" id="UP000284395"/>
    </source>
</evidence>
<keyword evidence="9 11" id="KW-0472">Membrane</keyword>
<name>A0A420EM58_9SPHN</name>
<organism evidence="17 18">
    <name type="scientific">Altericroceibacterium spongiae</name>
    <dbReference type="NCBI Taxonomy" id="2320269"/>
    <lineage>
        <taxon>Bacteria</taxon>
        <taxon>Pseudomonadati</taxon>
        <taxon>Pseudomonadota</taxon>
        <taxon>Alphaproteobacteria</taxon>
        <taxon>Sphingomonadales</taxon>
        <taxon>Erythrobacteraceae</taxon>
        <taxon>Altericroceibacterium</taxon>
    </lineage>
</organism>
<feature type="domain" description="TonB-dependent receptor-like beta-barrel" evidence="15">
    <location>
        <begin position="259"/>
        <end position="718"/>
    </location>
</feature>
<dbReference type="InterPro" id="IPR039426">
    <property type="entry name" value="TonB-dep_rcpt-like"/>
</dbReference>
<dbReference type="GO" id="GO:0006826">
    <property type="term" value="P:iron ion transport"/>
    <property type="evidence" value="ECO:0007669"/>
    <property type="project" value="UniProtKB-KW"/>
</dbReference>
<dbReference type="OrthoDB" id="9760333at2"/>
<evidence type="ECO:0000256" key="12">
    <source>
        <dbReference type="RuleBase" id="RU003357"/>
    </source>
</evidence>
<keyword evidence="18" id="KW-1185">Reference proteome</keyword>
<dbReference type="PANTHER" id="PTHR32552">
    <property type="entry name" value="FERRICHROME IRON RECEPTOR-RELATED"/>
    <property type="match status" value="1"/>
</dbReference>
<keyword evidence="7" id="KW-0406">Ion transport</keyword>
<dbReference type="Proteomes" id="UP000284395">
    <property type="component" value="Unassembled WGS sequence"/>
</dbReference>
<feature type="compositionally biased region" description="Basic and acidic residues" evidence="13">
    <location>
        <begin position="47"/>
        <end position="56"/>
    </location>
</feature>
<accession>A0A420EM58</accession>
<feature type="compositionally biased region" description="Polar residues" evidence="13">
    <location>
        <begin position="29"/>
        <end position="43"/>
    </location>
</feature>
<evidence type="ECO:0000256" key="6">
    <source>
        <dbReference type="ARBA" id="ARBA00023004"/>
    </source>
</evidence>
<evidence type="ECO:0000256" key="13">
    <source>
        <dbReference type="SAM" id="MobiDB-lite"/>
    </source>
</evidence>
<dbReference type="SUPFAM" id="SSF56935">
    <property type="entry name" value="Porins"/>
    <property type="match status" value="1"/>
</dbReference>
<evidence type="ECO:0000256" key="1">
    <source>
        <dbReference type="ARBA" id="ARBA00004571"/>
    </source>
</evidence>
<dbReference type="CDD" id="cd01347">
    <property type="entry name" value="ligand_gated_channel"/>
    <property type="match status" value="1"/>
</dbReference>
<keyword evidence="6" id="KW-0408">Iron</keyword>
<dbReference type="GO" id="GO:0009279">
    <property type="term" value="C:cell outer membrane"/>
    <property type="evidence" value="ECO:0007669"/>
    <property type="project" value="UniProtKB-SubCell"/>
</dbReference>
<comment type="similarity">
    <text evidence="11 12">Belongs to the TonB-dependent receptor family.</text>
</comment>
<dbReference type="EMBL" id="RAPF01000003">
    <property type="protein sequence ID" value="RKF21758.1"/>
    <property type="molecule type" value="Genomic_DNA"/>
</dbReference>
<evidence type="ECO:0000256" key="11">
    <source>
        <dbReference type="PROSITE-ProRule" id="PRU01360"/>
    </source>
</evidence>
<dbReference type="Pfam" id="PF00593">
    <property type="entry name" value="TonB_dep_Rec_b-barrel"/>
    <property type="match status" value="1"/>
</dbReference>
<keyword evidence="4" id="KW-0410">Iron transport</keyword>
<sequence>MRKYVLEGASLLSAMLAINGFAGVAAAQTSPDETTEISGNDQTGEPEETRNASTDTHKQAIIVTARRRDEFLQDVPIAVSAVSAAQAENIGIDDTEALMIATPSLDYSRSSSFAAVPFLRGVGTSFAGAGIESPVAIYVDDVYISSPNGNLMSLDNIETVQVLKGPQGTLFGRNATGGVIQIQTRQPSFETEGRISASYSNYDTMEGSLYLSTGLSDDVAVNIAAGGRKQHNGYGESLATGDDTQKGWDWNLRGKLLANLGPDTTALLSVDYAEQRSDYGSNSAVYPGSIGMGGTTYAGDFNTASDGRDFSSIKQGGASLKIDHKMSFADLVSVSAYRKTKMRSVIDQDASVTPFMELDLTSPIETISQELRLVSNDDGPLQWVIGAFYFHSNGQYDPTLITGLIFDPDFADPTAHLYFNDTQTLDSYSGFAEATYEFLPDTNLTIGLRYTDDSFELKNEGSYMGNEDVFPGALVPDTQYTVDDSFGKLTYRAILDHKITSNVLGYVSYSRGFKSGGYNLPEPGDVNTVEAVKPEVLDAYEAGLKTELFNGDLVFNIAAFYYDYKDLAVSISTDRSIIQINAAHADIKGLDFDFVATPYEGLRIAGGLGLLDAEYKSFPDGPVYTPLPVYPFGNSVSPGDLGGNRMQRAPKLTFSVAPSYTARIGEGDLTLAANWYHNSGYFSDPENRLRQPTYDLLNGSISYELDSGLGARLWIKNLTDERYYTFLQADQFKDASVLAAPRTYGITLWKNF</sequence>
<feature type="chain" id="PRO_5019294444" evidence="14">
    <location>
        <begin position="28"/>
        <end position="752"/>
    </location>
</feature>
<keyword evidence="5 11" id="KW-0812">Transmembrane</keyword>
<evidence type="ECO:0000256" key="7">
    <source>
        <dbReference type="ARBA" id="ARBA00023065"/>
    </source>
</evidence>
<evidence type="ECO:0000256" key="14">
    <source>
        <dbReference type="SAM" id="SignalP"/>
    </source>
</evidence>
<dbReference type="AlphaFoldDB" id="A0A420EM58"/>
<evidence type="ECO:0000256" key="4">
    <source>
        <dbReference type="ARBA" id="ARBA00022496"/>
    </source>
</evidence>
<keyword evidence="17" id="KW-0675">Receptor</keyword>
<dbReference type="PROSITE" id="PS52016">
    <property type="entry name" value="TONB_DEPENDENT_REC_3"/>
    <property type="match status" value="1"/>
</dbReference>
<dbReference type="InterPro" id="IPR000531">
    <property type="entry name" value="Beta-barrel_TonB"/>
</dbReference>